<feature type="domain" description="Protein kinase" evidence="6">
    <location>
        <begin position="18"/>
        <end position="287"/>
    </location>
</feature>
<evidence type="ECO:0000256" key="4">
    <source>
        <dbReference type="ARBA" id="ARBA00022840"/>
    </source>
</evidence>
<keyword evidence="2 5" id="KW-0547">Nucleotide-binding</keyword>
<dbReference type="Gene3D" id="1.10.510.10">
    <property type="entry name" value="Transferase(Phosphotransferase) domain 1"/>
    <property type="match status" value="1"/>
</dbReference>
<gene>
    <name evidence="7" type="ORF">DB32_008857</name>
</gene>
<dbReference type="Proteomes" id="UP000034883">
    <property type="component" value="Chromosome"/>
</dbReference>
<evidence type="ECO:0000256" key="5">
    <source>
        <dbReference type="PROSITE-ProRule" id="PRU10141"/>
    </source>
</evidence>
<evidence type="ECO:0000313" key="8">
    <source>
        <dbReference type="Proteomes" id="UP000034883"/>
    </source>
</evidence>
<dbReference type="CDD" id="cd14014">
    <property type="entry name" value="STKc_PknB_like"/>
    <property type="match status" value="1"/>
</dbReference>
<dbReference type="SUPFAM" id="SSF56112">
    <property type="entry name" value="Protein kinase-like (PK-like)"/>
    <property type="match status" value="1"/>
</dbReference>
<dbReference type="InterPro" id="IPR017441">
    <property type="entry name" value="Protein_kinase_ATP_BS"/>
</dbReference>
<protein>
    <submittedName>
        <fullName evidence="7">Serine/threonine-protein kinase PknA</fullName>
    </submittedName>
</protein>
<dbReference type="InterPro" id="IPR011009">
    <property type="entry name" value="Kinase-like_dom_sf"/>
</dbReference>
<dbReference type="GO" id="GO:0005524">
    <property type="term" value="F:ATP binding"/>
    <property type="evidence" value="ECO:0007669"/>
    <property type="project" value="UniProtKB-UniRule"/>
</dbReference>
<dbReference type="Gene3D" id="3.30.200.20">
    <property type="entry name" value="Phosphorylase Kinase, domain 1"/>
    <property type="match status" value="1"/>
</dbReference>
<dbReference type="PANTHER" id="PTHR43289:SF6">
    <property type="entry name" value="SERINE_THREONINE-PROTEIN KINASE NEKL-3"/>
    <property type="match status" value="1"/>
</dbReference>
<dbReference type="GO" id="GO:0004674">
    <property type="term" value="F:protein serine/threonine kinase activity"/>
    <property type="evidence" value="ECO:0007669"/>
    <property type="project" value="TreeGrafter"/>
</dbReference>
<reference evidence="7 8" key="1">
    <citation type="submission" date="2015-03" db="EMBL/GenBank/DDBJ databases">
        <title>Genome assembly of Sandaracinus amylolyticus DSM 53668.</title>
        <authorList>
            <person name="Sharma G."/>
            <person name="Subramanian S."/>
        </authorList>
    </citation>
    <scope>NUCLEOTIDE SEQUENCE [LARGE SCALE GENOMIC DNA]</scope>
    <source>
        <strain evidence="7 8">DSM 53668</strain>
    </source>
</reference>
<keyword evidence="4 5" id="KW-0067">ATP-binding</keyword>
<keyword evidence="1" id="KW-0808">Transferase</keyword>
<feature type="binding site" evidence="5">
    <location>
        <position position="47"/>
    </location>
    <ligand>
        <name>ATP</name>
        <dbReference type="ChEBI" id="CHEBI:30616"/>
    </ligand>
</feature>
<accession>A0A0F6WAT1</accession>
<evidence type="ECO:0000259" key="6">
    <source>
        <dbReference type="PROSITE" id="PS50011"/>
    </source>
</evidence>
<evidence type="ECO:0000256" key="1">
    <source>
        <dbReference type="ARBA" id="ARBA00022679"/>
    </source>
</evidence>
<dbReference type="STRING" id="927083.DB32_008857"/>
<keyword evidence="3 7" id="KW-0418">Kinase</keyword>
<sequence length="323" mass="35369">MEAAERSELRGRILDGRYLVGEVLGIGGTAVVFEAERIDDGADVVVKTLRPIFVDNPDLVRRLRREGEVARTVAHPGIVPVIDEGVLPDGSPYLVLERVRGECMARLLRRVGTLAPEVVGAIVMRVATILHAAHAHGYVHRDVKPEHIVMDRDVDGSLRVRLLDFGVCASDRAPADERQREVGRVFGTPSYVSPEQASGDPDVDARADVFGMGVVMFEALTGRLPFTGSNVANLLRRIIREDAPRAGLIRHDLDFAWDEFVARAMARVQDDRFPTMRALARGVAPLVGDRRIAESRLLALLESRGIAADGERTRPDTAAIRAA</sequence>
<dbReference type="EMBL" id="CP011125">
    <property type="protein sequence ID" value="AKF11708.1"/>
    <property type="molecule type" value="Genomic_DNA"/>
</dbReference>
<dbReference type="Pfam" id="PF00069">
    <property type="entry name" value="Pkinase"/>
    <property type="match status" value="1"/>
</dbReference>
<keyword evidence="8" id="KW-1185">Reference proteome</keyword>
<evidence type="ECO:0000256" key="2">
    <source>
        <dbReference type="ARBA" id="ARBA00022741"/>
    </source>
</evidence>
<dbReference type="AlphaFoldDB" id="A0A0F6WAT1"/>
<organism evidence="7 8">
    <name type="scientific">Sandaracinus amylolyticus</name>
    <dbReference type="NCBI Taxonomy" id="927083"/>
    <lineage>
        <taxon>Bacteria</taxon>
        <taxon>Pseudomonadati</taxon>
        <taxon>Myxococcota</taxon>
        <taxon>Polyangia</taxon>
        <taxon>Polyangiales</taxon>
        <taxon>Sandaracinaceae</taxon>
        <taxon>Sandaracinus</taxon>
    </lineage>
</organism>
<name>A0A0F6WAT1_9BACT</name>
<dbReference type="PROSITE" id="PS00107">
    <property type="entry name" value="PROTEIN_KINASE_ATP"/>
    <property type="match status" value="1"/>
</dbReference>
<proteinExistence type="predicted"/>
<dbReference type="PROSITE" id="PS50011">
    <property type="entry name" value="PROTEIN_KINASE_DOM"/>
    <property type="match status" value="1"/>
</dbReference>
<dbReference type="PANTHER" id="PTHR43289">
    <property type="entry name" value="MITOGEN-ACTIVATED PROTEIN KINASE KINASE KINASE 20-RELATED"/>
    <property type="match status" value="1"/>
</dbReference>
<dbReference type="InterPro" id="IPR000719">
    <property type="entry name" value="Prot_kinase_dom"/>
</dbReference>
<evidence type="ECO:0000313" key="7">
    <source>
        <dbReference type="EMBL" id="AKF11708.1"/>
    </source>
</evidence>
<evidence type="ECO:0000256" key="3">
    <source>
        <dbReference type="ARBA" id="ARBA00022777"/>
    </source>
</evidence>
<dbReference type="KEGG" id="samy:DB32_008857"/>
<dbReference type="OrthoDB" id="9801841at2"/>
<dbReference type="RefSeq" id="WP_053238547.1">
    <property type="nucleotide sequence ID" value="NZ_CP011125.1"/>
</dbReference>